<evidence type="ECO:0000313" key="16">
    <source>
        <dbReference type="EMBL" id="JAP62856.1"/>
    </source>
</evidence>
<feature type="repeat" description="Hemopexin" evidence="12">
    <location>
        <begin position="420"/>
        <end position="458"/>
    </location>
</feature>
<feature type="domain" description="Peptidase metallopeptidase" evidence="15">
    <location>
        <begin position="159"/>
        <end position="326"/>
    </location>
</feature>
<feature type="binding site" evidence="11">
    <location>
        <position position="240"/>
    </location>
    <ligand>
        <name>Zn(2+)</name>
        <dbReference type="ChEBI" id="CHEBI:29105"/>
        <label>1</label>
    </ligand>
</feature>
<dbReference type="GO" id="GO:0031012">
    <property type="term" value="C:extracellular matrix"/>
    <property type="evidence" value="ECO:0007669"/>
    <property type="project" value="InterPro"/>
</dbReference>
<feature type="repeat" description="Hemopexin" evidence="12">
    <location>
        <begin position="471"/>
        <end position="524"/>
    </location>
</feature>
<evidence type="ECO:0000256" key="2">
    <source>
        <dbReference type="ARBA" id="ARBA00022670"/>
    </source>
</evidence>
<dbReference type="InterPro" id="IPR036375">
    <property type="entry name" value="Hemopexin-like_dom_sf"/>
</dbReference>
<dbReference type="Pfam" id="PF00413">
    <property type="entry name" value="Peptidase_M10"/>
    <property type="match status" value="1"/>
</dbReference>
<feature type="binding site" evidence="11">
    <location>
        <position position="260"/>
    </location>
    <ligand>
        <name>Ca(2+)</name>
        <dbReference type="ChEBI" id="CHEBI:29108"/>
        <label>1</label>
    </ligand>
</feature>
<name>A0A0V0JAQ1_SCHSO</name>
<evidence type="ECO:0000256" key="11">
    <source>
        <dbReference type="PIRSR" id="PIRSR621190-2"/>
    </source>
</evidence>
<evidence type="ECO:0000256" key="9">
    <source>
        <dbReference type="PIRSR" id="PIRSR001191-1"/>
    </source>
</evidence>
<feature type="binding site" evidence="11">
    <location>
        <position position="299"/>
    </location>
    <ligand>
        <name>Zn(2+)</name>
        <dbReference type="ChEBI" id="CHEBI:29105"/>
        <label>2</label>
        <note>catalytic</note>
    </ligand>
</feature>
<evidence type="ECO:0000259" key="15">
    <source>
        <dbReference type="SMART" id="SM00235"/>
    </source>
</evidence>
<dbReference type="Pfam" id="PF00045">
    <property type="entry name" value="Hemopexin"/>
    <property type="match status" value="2"/>
</dbReference>
<feature type="repeat" description="Hemopexin" evidence="12">
    <location>
        <begin position="525"/>
        <end position="572"/>
    </location>
</feature>
<evidence type="ECO:0000256" key="8">
    <source>
        <dbReference type="ARBA" id="ARBA00023145"/>
    </source>
</evidence>
<feature type="region of interest" description="Disordered" evidence="13">
    <location>
        <begin position="55"/>
        <end position="78"/>
    </location>
</feature>
<feature type="signal peptide" evidence="14">
    <location>
        <begin position="1"/>
        <end position="27"/>
    </location>
</feature>
<dbReference type="SMART" id="SM00120">
    <property type="entry name" value="HX"/>
    <property type="match status" value="4"/>
</dbReference>
<evidence type="ECO:0000256" key="1">
    <source>
        <dbReference type="ARBA" id="ARBA00010370"/>
    </source>
</evidence>
<dbReference type="GO" id="GO:0004222">
    <property type="term" value="F:metalloendopeptidase activity"/>
    <property type="evidence" value="ECO:0007669"/>
    <property type="project" value="InterPro"/>
</dbReference>
<dbReference type="SUPFAM" id="SSF55486">
    <property type="entry name" value="Metalloproteases ('zincins'), catalytic domain"/>
    <property type="match status" value="1"/>
</dbReference>
<evidence type="ECO:0000256" key="12">
    <source>
        <dbReference type="PROSITE-ProRule" id="PRU01011"/>
    </source>
</evidence>
<comment type="cofactor">
    <cofactor evidence="11">
        <name>Ca(2+)</name>
        <dbReference type="ChEBI" id="CHEBI:29108"/>
    </cofactor>
    <text evidence="11">Can bind about 5 Ca(2+) ions per subunit.</text>
</comment>
<feature type="binding site" evidence="11">
    <location>
        <position position="262"/>
    </location>
    <ligand>
        <name>Ca(2+)</name>
        <dbReference type="ChEBI" id="CHEBI:29108"/>
        <label>1</label>
    </ligand>
</feature>
<accession>A0A0V0JAQ1</accession>
<protein>
    <submittedName>
        <fullName evidence="16">Matrix metalloproteinase-25</fullName>
    </submittedName>
</protein>
<dbReference type="AlphaFoldDB" id="A0A0V0JAQ1"/>
<dbReference type="PIRSF" id="PIRSF001191">
    <property type="entry name" value="Peptidase_M10A_matrix"/>
    <property type="match status" value="1"/>
</dbReference>
<keyword evidence="4" id="KW-0677">Repeat</keyword>
<dbReference type="PROSITE" id="PS51642">
    <property type="entry name" value="HEMOPEXIN_2"/>
    <property type="match status" value="3"/>
</dbReference>
<evidence type="ECO:0000256" key="10">
    <source>
        <dbReference type="PIRSR" id="PIRSR001191-2"/>
    </source>
</evidence>
<dbReference type="Gene3D" id="2.110.10.10">
    <property type="entry name" value="Hemopexin-like domain"/>
    <property type="match status" value="1"/>
</dbReference>
<dbReference type="InterPro" id="IPR036365">
    <property type="entry name" value="PGBD-like_sf"/>
</dbReference>
<dbReference type="GO" id="GO:0008270">
    <property type="term" value="F:zinc ion binding"/>
    <property type="evidence" value="ECO:0007669"/>
    <property type="project" value="InterPro"/>
</dbReference>
<feature type="binding site" description="in inhibited form" evidence="11">
    <location>
        <position position="121"/>
    </location>
    <ligand>
        <name>Zn(2+)</name>
        <dbReference type="ChEBI" id="CHEBI:29105"/>
        <label>2</label>
        <note>catalytic</note>
    </ligand>
</feature>
<feature type="chain" id="PRO_5006866800" evidence="14">
    <location>
        <begin position="28"/>
        <end position="575"/>
    </location>
</feature>
<feature type="binding site" evidence="11">
    <location>
        <position position="227"/>
    </location>
    <ligand>
        <name>Zn(2+)</name>
        <dbReference type="ChEBI" id="CHEBI:29105"/>
        <label>1</label>
    </ligand>
</feature>
<keyword evidence="14" id="KW-0732">Signal</keyword>
<keyword evidence="2" id="KW-0645">Protease</keyword>
<organism evidence="16">
    <name type="scientific">Schistocephalus solidus</name>
    <name type="common">Tapeworm</name>
    <dbReference type="NCBI Taxonomy" id="70667"/>
    <lineage>
        <taxon>Eukaryota</taxon>
        <taxon>Metazoa</taxon>
        <taxon>Spiralia</taxon>
        <taxon>Lophotrochozoa</taxon>
        <taxon>Platyhelminthes</taxon>
        <taxon>Cestoda</taxon>
        <taxon>Eucestoda</taxon>
        <taxon>Diphyllobothriidea</taxon>
        <taxon>Diphyllobothriidae</taxon>
        <taxon>Schistocephalus</taxon>
    </lineage>
</organism>
<dbReference type="InterPro" id="IPR001818">
    <property type="entry name" value="Pept_M10_metallopeptidase"/>
</dbReference>
<keyword evidence="7" id="KW-0482">Metalloprotease</keyword>
<feature type="binding site" evidence="11">
    <location>
        <position position="426"/>
    </location>
    <ligand>
        <name>Ca(2+)</name>
        <dbReference type="ChEBI" id="CHEBI:29108"/>
        <label>5</label>
    </ligand>
</feature>
<sequence length="575" mass="65582">MLRTRFVSFAAKTVCLLWIYATVTVSGLPNRRTSEDVRISTTEAAKLLHRYGYLNPTSSQRQGNPIPDSRYPFGRNPHPESLELPSDELYQAIKAFQLYFSLPVTGQLDVETKRLLARPRCGNPDNVGGDRQTRSSKMLMSPLHGESLSRRKRYLIGDDKMHWSKKKVTWQIRSYPTHSLNRSRTHVVFQHAFNKWARVADLDFEEEKNYNRDADIVIQFGSRRHGDSIAFDGPGGVLAHAFYPVPEPVYSLAGDAHFDDDETWSDGPRQDHRNLLSVAVHELGHSMGLGHSDVPTSVMFPYYLSKWSQVELDRDDINGMQRIYGAPRPGKVLPPEPSLPDIPPPPAPTTASPDKRPLFDYCNITIDAIIEIRGLELYVFKGPMQWRVTWSKTVSTWVSYQFRDGPAKISYYWNVLPASVDHVDAAIERRDSLIYIFMDGRFWLLQDNKNMVKGFPNQGLPLTYLGLPQHLKKVDTVFRWDANKEIYIFAGEYYWLLNPAAGRYGKVIGAPDYPRLIQHTWRGIPTPVTAAFTTLNGETFFFIGSDYYVFDNIAMKARRGYPKPARLGILGCTDP</sequence>
<feature type="region of interest" description="Disordered" evidence="13">
    <location>
        <begin position="328"/>
        <end position="354"/>
    </location>
</feature>
<dbReference type="Pfam" id="PF01471">
    <property type="entry name" value="PG_binding_1"/>
    <property type="match status" value="1"/>
</dbReference>
<feature type="binding site" evidence="11">
    <location>
        <position position="262"/>
    </location>
    <ligand>
        <name>Ca(2+)</name>
        <dbReference type="ChEBI" id="CHEBI:29108"/>
        <label>3</label>
    </ligand>
</feature>
<feature type="active site" evidence="9">
    <location>
        <position position="282"/>
    </location>
</feature>
<comment type="cofactor">
    <cofactor evidence="11">
        <name>Zn(2+)</name>
        <dbReference type="ChEBI" id="CHEBI:29105"/>
    </cofactor>
    <text evidence="11">Binds 2 Zn(2+) ions per subunit.</text>
</comment>
<dbReference type="EMBL" id="GEEE01000369">
    <property type="protein sequence ID" value="JAP62856.1"/>
    <property type="molecule type" value="Transcribed_RNA"/>
</dbReference>
<evidence type="ECO:0000256" key="6">
    <source>
        <dbReference type="ARBA" id="ARBA00022833"/>
    </source>
</evidence>
<keyword evidence="3 10" id="KW-0479">Metal-binding</keyword>
<dbReference type="PRINTS" id="PR00138">
    <property type="entry name" value="MATRIXIN"/>
</dbReference>
<dbReference type="InterPro" id="IPR006026">
    <property type="entry name" value="Peptidase_Metallo"/>
</dbReference>
<dbReference type="SUPFAM" id="SSF50923">
    <property type="entry name" value="Hemopexin-like domain"/>
    <property type="match status" value="1"/>
</dbReference>
<feature type="binding site" evidence="11">
    <location>
        <position position="225"/>
    </location>
    <ligand>
        <name>Zn(2+)</name>
        <dbReference type="ChEBI" id="CHEBI:29105"/>
        <label>1</label>
    </ligand>
</feature>
<dbReference type="CDD" id="cd04278">
    <property type="entry name" value="ZnMc_MMP"/>
    <property type="match status" value="1"/>
</dbReference>
<dbReference type="InterPro" id="IPR018487">
    <property type="entry name" value="Hemopexin-like_repeat"/>
</dbReference>
<proteinExistence type="inferred from homology"/>
<dbReference type="InterPro" id="IPR000585">
    <property type="entry name" value="Hemopexin-like_dom"/>
</dbReference>
<feature type="binding site" evidence="11">
    <location>
        <position position="232"/>
    </location>
    <ligand>
        <name>Ca(2+)</name>
        <dbReference type="ChEBI" id="CHEBI:29108"/>
        <label>3</label>
    </ligand>
</feature>
<evidence type="ECO:0000256" key="4">
    <source>
        <dbReference type="ARBA" id="ARBA00022737"/>
    </source>
</evidence>
<dbReference type="InterPro" id="IPR024079">
    <property type="entry name" value="MetalloPept_cat_dom_sf"/>
</dbReference>
<feature type="binding site" evidence="10">
    <location>
        <position position="285"/>
    </location>
    <ligand>
        <name>Zn(2+)</name>
        <dbReference type="ChEBI" id="CHEBI:29105"/>
        <label>2</label>
        <note>catalytic</note>
    </ligand>
</feature>
<dbReference type="GO" id="GO:0006508">
    <property type="term" value="P:proteolysis"/>
    <property type="evidence" value="ECO:0007669"/>
    <property type="project" value="UniProtKB-KW"/>
</dbReference>
<dbReference type="InterPro" id="IPR021190">
    <property type="entry name" value="Pept_M10A"/>
</dbReference>
<evidence type="ECO:0000256" key="14">
    <source>
        <dbReference type="SAM" id="SignalP"/>
    </source>
</evidence>
<dbReference type="SMART" id="SM00235">
    <property type="entry name" value="ZnMc"/>
    <property type="match status" value="1"/>
</dbReference>
<evidence type="ECO:0000256" key="13">
    <source>
        <dbReference type="SAM" id="MobiDB-lite"/>
    </source>
</evidence>
<feature type="binding site" evidence="10">
    <location>
        <position position="291"/>
    </location>
    <ligand>
        <name>Zn(2+)</name>
        <dbReference type="ChEBI" id="CHEBI:29105"/>
        <label>2</label>
        <note>catalytic</note>
    </ligand>
</feature>
<feature type="binding site" evidence="11">
    <location>
        <position position="233"/>
    </location>
    <ligand>
        <name>Ca(2+)</name>
        <dbReference type="ChEBI" id="CHEBI:29108"/>
        <label>3</label>
    </ligand>
</feature>
<keyword evidence="8" id="KW-0865">Zymogen</keyword>
<evidence type="ECO:0000256" key="5">
    <source>
        <dbReference type="ARBA" id="ARBA00022801"/>
    </source>
</evidence>
<reference evidence="16" key="1">
    <citation type="submission" date="2016-01" db="EMBL/GenBank/DDBJ databases">
        <title>Reference transcriptome for the parasite Schistocephalus solidus: insights into the molecular evolution of parasitism.</title>
        <authorList>
            <person name="Hebert F.O."/>
            <person name="Grambauer S."/>
            <person name="Barber I."/>
            <person name="Landry C.R."/>
            <person name="Aubin-Horth N."/>
        </authorList>
    </citation>
    <scope>NUCLEOTIDE SEQUENCE</scope>
</reference>
<feature type="region of interest" description="Disordered" evidence="13">
    <location>
        <begin position="121"/>
        <end position="144"/>
    </location>
</feature>
<feature type="binding site" evidence="11">
    <location>
        <position position="259"/>
    </location>
    <ligand>
        <name>Ca(2+)</name>
        <dbReference type="ChEBI" id="CHEBI:29108"/>
        <label>3</label>
    </ligand>
</feature>
<dbReference type="CDD" id="cd00094">
    <property type="entry name" value="HX"/>
    <property type="match status" value="1"/>
</dbReference>
<keyword evidence="5" id="KW-0378">Hydrolase</keyword>
<dbReference type="Gene3D" id="3.40.390.10">
    <property type="entry name" value="Collagenase (Catalytic Domain)"/>
    <property type="match status" value="1"/>
</dbReference>
<gene>
    <name evidence="16" type="primary">MMP25</name>
    <name evidence="16" type="ORF">TR140360</name>
</gene>
<keyword evidence="11" id="KW-0106">Calcium</keyword>
<feature type="binding site" evidence="11">
    <location>
        <position position="369"/>
    </location>
    <ligand>
        <name>Ca(2+)</name>
        <dbReference type="ChEBI" id="CHEBI:29108"/>
        <label>5</label>
    </ligand>
</feature>
<dbReference type="PANTHER" id="PTHR10201:SF323">
    <property type="entry name" value="MATRIX METALLOPROTEINASE-21"/>
    <property type="match status" value="1"/>
</dbReference>
<dbReference type="InterPro" id="IPR033739">
    <property type="entry name" value="M10A_MMP"/>
</dbReference>
<evidence type="ECO:0000256" key="7">
    <source>
        <dbReference type="ARBA" id="ARBA00023049"/>
    </source>
</evidence>
<feature type="binding site" evidence="11">
    <location>
        <position position="255"/>
    </location>
    <ligand>
        <name>Ca(2+)</name>
        <dbReference type="ChEBI" id="CHEBI:29108"/>
        <label>2</label>
    </ligand>
</feature>
<keyword evidence="6 10" id="KW-0862">Zinc</keyword>
<dbReference type="SUPFAM" id="SSF47090">
    <property type="entry name" value="PGBD-like"/>
    <property type="match status" value="1"/>
</dbReference>
<feature type="binding site" evidence="11">
    <location>
        <position position="424"/>
    </location>
    <ligand>
        <name>Ca(2+)</name>
        <dbReference type="ChEBI" id="CHEBI:29108"/>
        <label>4</label>
    </ligand>
</feature>
<feature type="compositionally biased region" description="Pro residues" evidence="13">
    <location>
        <begin position="332"/>
        <end position="348"/>
    </location>
</feature>
<feature type="binding site" evidence="11">
    <location>
        <position position="257"/>
    </location>
    <ligand>
        <name>Zn(2+)</name>
        <dbReference type="ChEBI" id="CHEBI:29105"/>
        <label>1</label>
    </ligand>
</feature>
<feature type="binding site" evidence="11">
    <location>
        <position position="367"/>
    </location>
    <ligand>
        <name>Ca(2+)</name>
        <dbReference type="ChEBI" id="CHEBI:29108"/>
        <label>4</label>
    </ligand>
</feature>
<dbReference type="InterPro" id="IPR002477">
    <property type="entry name" value="Peptidoglycan-bd-like"/>
</dbReference>
<evidence type="ECO:0000256" key="3">
    <source>
        <dbReference type="ARBA" id="ARBA00022723"/>
    </source>
</evidence>
<feature type="binding site" evidence="11">
    <location>
        <position position="215"/>
    </location>
    <ligand>
        <name>Ca(2+)</name>
        <dbReference type="ChEBI" id="CHEBI:29108"/>
        <label>2</label>
    </ligand>
</feature>
<comment type="similarity">
    <text evidence="1">Belongs to the peptidase M10A family.</text>
</comment>
<dbReference type="PANTHER" id="PTHR10201">
    <property type="entry name" value="MATRIX METALLOPROTEINASE"/>
    <property type="match status" value="1"/>
</dbReference>
<feature type="binding site" evidence="10">
    <location>
        <position position="281"/>
    </location>
    <ligand>
        <name>Zn(2+)</name>
        <dbReference type="ChEBI" id="CHEBI:29105"/>
        <label>2</label>
        <note>catalytic</note>
    </ligand>
</feature>